<dbReference type="AlphaFoldDB" id="A7VZ90"/>
<reference evidence="1 2" key="1">
    <citation type="submission" date="2007-08" db="EMBL/GenBank/DDBJ databases">
        <title>Draft genome sequence of Clostridium leptum (DSM 753).</title>
        <authorList>
            <person name="Sudarsanam P."/>
            <person name="Ley R."/>
            <person name="Guruge J."/>
            <person name="Turnbaugh P.J."/>
            <person name="Mahowald M."/>
            <person name="Liep D."/>
            <person name="Gordon J."/>
        </authorList>
    </citation>
    <scope>NUCLEOTIDE SEQUENCE [LARGE SCALE GENOMIC DNA]</scope>
    <source>
        <strain evidence="1 2">DSM 753</strain>
    </source>
</reference>
<comment type="caution">
    <text evidence="1">The sequence shown here is derived from an EMBL/GenBank/DDBJ whole genome shotgun (WGS) entry which is preliminary data.</text>
</comment>
<reference evidence="1 2" key="2">
    <citation type="submission" date="2007-08" db="EMBL/GenBank/DDBJ databases">
        <authorList>
            <person name="Fulton L."/>
            <person name="Clifton S."/>
            <person name="Fulton B."/>
            <person name="Xu J."/>
            <person name="Minx P."/>
            <person name="Pepin K.H."/>
            <person name="Johnson M."/>
            <person name="Thiruvilangam P."/>
            <person name="Bhonagiri V."/>
            <person name="Nash W.E."/>
            <person name="Wang C."/>
            <person name="Mardis E.R."/>
            <person name="Wilson R.K."/>
        </authorList>
    </citation>
    <scope>NUCLEOTIDE SEQUENCE [LARGE SCALE GENOMIC DNA]</scope>
    <source>
        <strain evidence="1 2">DSM 753</strain>
    </source>
</reference>
<evidence type="ECO:0000313" key="1">
    <source>
        <dbReference type="EMBL" id="EDO59868.1"/>
    </source>
</evidence>
<dbReference type="HOGENOM" id="CLU_3342306_0_0_9"/>
<sequence length="37" mass="4004">MAEPLFRTGTAFLAGGRSAGTIRSGKSFLARRRRLGH</sequence>
<accession>A7VZ90</accession>
<name>A7VZ90_9FIRM</name>
<evidence type="ECO:0000313" key="2">
    <source>
        <dbReference type="Proteomes" id="UP000003490"/>
    </source>
</evidence>
<dbReference type="EMBL" id="ABCB02000021">
    <property type="protein sequence ID" value="EDO59868.1"/>
    <property type="molecule type" value="Genomic_DNA"/>
</dbReference>
<dbReference type="Proteomes" id="UP000003490">
    <property type="component" value="Unassembled WGS sequence"/>
</dbReference>
<gene>
    <name evidence="1" type="ORF">CLOLEP_03919</name>
</gene>
<organism evidence="1 2">
    <name type="scientific">[Clostridium] leptum DSM 753</name>
    <dbReference type="NCBI Taxonomy" id="428125"/>
    <lineage>
        <taxon>Bacteria</taxon>
        <taxon>Bacillati</taxon>
        <taxon>Bacillota</taxon>
        <taxon>Clostridia</taxon>
        <taxon>Eubacteriales</taxon>
        <taxon>Oscillospiraceae</taxon>
        <taxon>Oscillospiraceae incertae sedis</taxon>
    </lineage>
</organism>
<protein>
    <submittedName>
        <fullName evidence="1">Uncharacterized protein</fullName>
    </submittedName>
</protein>
<proteinExistence type="predicted"/>